<comment type="caution">
    <text evidence="5">The sequence shown here is derived from an EMBL/GenBank/DDBJ whole genome shotgun (WGS) entry which is preliminary data.</text>
</comment>
<keyword evidence="3" id="KW-0560">Oxidoreductase</keyword>
<dbReference type="PANTHER" id="PTHR38011">
    <property type="entry name" value="DIHYDROFOLATE REDUCTASE FAMILY PROTEIN (AFU_ORTHOLOGUE AFUA_8G06820)"/>
    <property type="match status" value="1"/>
</dbReference>
<evidence type="ECO:0000313" key="6">
    <source>
        <dbReference type="Proteomes" id="UP000565286"/>
    </source>
</evidence>
<dbReference type="RefSeq" id="WP_234911067.1">
    <property type="nucleotide sequence ID" value="NZ_JACIDV010000023.1"/>
</dbReference>
<reference evidence="5 6" key="1">
    <citation type="submission" date="2020-08" db="EMBL/GenBank/DDBJ databases">
        <title>Genomic Encyclopedia of Type Strains, Phase IV (KMG-IV): sequencing the most valuable type-strain genomes for metagenomic binning, comparative biology and taxonomic classification.</title>
        <authorList>
            <person name="Goeker M."/>
        </authorList>
    </citation>
    <scope>NUCLEOTIDE SEQUENCE [LARGE SCALE GENOMIC DNA]</scope>
    <source>
        <strain evidence="5 6">DSM 26438</strain>
    </source>
</reference>
<comment type="pathway">
    <text evidence="1">Cofactor biosynthesis; riboflavin biosynthesis.</text>
</comment>
<dbReference type="AlphaFoldDB" id="A0A7W6CBW8"/>
<dbReference type="EMBL" id="JACIDV010000023">
    <property type="protein sequence ID" value="MBB3948626.1"/>
    <property type="molecule type" value="Genomic_DNA"/>
</dbReference>
<evidence type="ECO:0000256" key="2">
    <source>
        <dbReference type="ARBA" id="ARBA00022857"/>
    </source>
</evidence>
<organism evidence="5 6">
    <name type="scientific">Rhizobium skierniewicense</name>
    <dbReference type="NCBI Taxonomy" id="984260"/>
    <lineage>
        <taxon>Bacteria</taxon>
        <taxon>Pseudomonadati</taxon>
        <taxon>Pseudomonadota</taxon>
        <taxon>Alphaproteobacteria</taxon>
        <taxon>Hyphomicrobiales</taxon>
        <taxon>Rhizobiaceae</taxon>
        <taxon>Rhizobium/Agrobacterium group</taxon>
        <taxon>Rhizobium</taxon>
    </lineage>
</organism>
<sequence length="272" mass="28923">MTDRLWTRLLSMRSGDDGLHRNEIGPAFSLYGPLASAKDRFVLAQVGQSLDGRVATPSGDARDISGPEGLAHLHRCRALVDAVIVGIGTVQNDDPRLSVREVNGPSPTRVVIDCRGELTGNERLFHEGTAPVIVIQGNDASRSAHGCEVVRLQRGSSGLDPSDILECLADRGLKRTLVEGGAKTIARFIDAGHVDRLHVTISPLIIGSGPCGISLAPITELCNAQRPSAEVYLLGRDVLFDCDMKPGSHLGAGKSQKIPVSNNAETAIEVNM</sequence>
<evidence type="ECO:0000256" key="1">
    <source>
        <dbReference type="ARBA" id="ARBA00005104"/>
    </source>
</evidence>
<evidence type="ECO:0000313" key="5">
    <source>
        <dbReference type="EMBL" id="MBB3948626.1"/>
    </source>
</evidence>
<dbReference type="SUPFAM" id="SSF53597">
    <property type="entry name" value="Dihydrofolate reductase-like"/>
    <property type="match status" value="1"/>
</dbReference>
<dbReference type="Pfam" id="PF01872">
    <property type="entry name" value="RibD_C"/>
    <property type="match status" value="1"/>
</dbReference>
<dbReference type="Proteomes" id="UP000565286">
    <property type="component" value="Unassembled WGS sequence"/>
</dbReference>
<keyword evidence="6" id="KW-1185">Reference proteome</keyword>
<protein>
    <submittedName>
        <fullName evidence="5">Riboflavin-specific deaminase-like protein</fullName>
    </submittedName>
</protein>
<name>A0A7W6CBW8_9HYPH</name>
<evidence type="ECO:0000259" key="4">
    <source>
        <dbReference type="Pfam" id="PF01872"/>
    </source>
</evidence>
<dbReference type="GO" id="GO:0008703">
    <property type="term" value="F:5-amino-6-(5-phosphoribosylamino)uracil reductase activity"/>
    <property type="evidence" value="ECO:0007669"/>
    <property type="project" value="InterPro"/>
</dbReference>
<evidence type="ECO:0000256" key="3">
    <source>
        <dbReference type="ARBA" id="ARBA00023002"/>
    </source>
</evidence>
<dbReference type="InterPro" id="IPR024072">
    <property type="entry name" value="DHFR-like_dom_sf"/>
</dbReference>
<gene>
    <name evidence="5" type="ORF">GGQ73_004616</name>
</gene>
<dbReference type="GO" id="GO:0009231">
    <property type="term" value="P:riboflavin biosynthetic process"/>
    <property type="evidence" value="ECO:0007669"/>
    <property type="project" value="InterPro"/>
</dbReference>
<proteinExistence type="predicted"/>
<dbReference type="Gene3D" id="3.40.430.10">
    <property type="entry name" value="Dihydrofolate Reductase, subunit A"/>
    <property type="match status" value="1"/>
</dbReference>
<dbReference type="InterPro" id="IPR002734">
    <property type="entry name" value="RibDG_C"/>
</dbReference>
<feature type="domain" description="Bacterial bifunctional deaminase-reductase C-terminal" evidence="4">
    <location>
        <begin position="40"/>
        <end position="220"/>
    </location>
</feature>
<dbReference type="PANTHER" id="PTHR38011:SF7">
    <property type="entry name" value="2,5-DIAMINO-6-RIBOSYLAMINO-4(3H)-PYRIMIDINONE 5'-PHOSPHATE REDUCTASE"/>
    <property type="match status" value="1"/>
</dbReference>
<keyword evidence="2" id="KW-0521">NADP</keyword>
<dbReference type="InterPro" id="IPR050765">
    <property type="entry name" value="Riboflavin_Biosynth_HTPR"/>
</dbReference>
<accession>A0A7W6CBW8</accession>